<dbReference type="HOGENOM" id="CLU_833327_0_0_12"/>
<organism evidence="10">
    <name type="scientific">Borrelia coriaceae ATCC 43381</name>
    <dbReference type="NCBI Taxonomy" id="1408429"/>
    <lineage>
        <taxon>Bacteria</taxon>
        <taxon>Pseudomonadati</taxon>
        <taxon>Spirochaetota</taxon>
        <taxon>Spirochaetia</taxon>
        <taxon>Spirochaetales</taxon>
        <taxon>Borreliaceae</taxon>
        <taxon>Borrelia</taxon>
    </lineage>
</organism>
<dbReference type="InterPro" id="IPR000680">
    <property type="entry name" value="Borrelia_lipo"/>
</dbReference>
<dbReference type="OrthoDB" id="351347at2"/>
<gene>
    <name evidence="10" type="ORF">BCO_0114517</name>
</gene>
<keyword evidence="6 8" id="KW-0998">Cell outer membrane</keyword>
<comment type="function">
    <text evidence="1 8">The Vlp and Vsp proteins are antigenically distinct proteins, only one vlp or vsp gene is transcriptionally active at any one time. Switching between these genes is a mechanism of host immune response evasion.</text>
</comment>
<proteinExistence type="predicted"/>
<dbReference type="Pfam" id="PF00921">
    <property type="entry name" value="Lipoprotein_2"/>
    <property type="match status" value="1"/>
</dbReference>
<evidence type="ECO:0000256" key="6">
    <source>
        <dbReference type="ARBA" id="ARBA00023237"/>
    </source>
</evidence>
<keyword evidence="4 8" id="KW-0472">Membrane</keyword>
<dbReference type="GO" id="GO:0009279">
    <property type="term" value="C:cell outer membrane"/>
    <property type="evidence" value="ECO:0007669"/>
    <property type="project" value="UniProtKB-SubCell"/>
</dbReference>
<evidence type="ECO:0000313" key="10">
    <source>
        <dbReference type="EMBL" id="AHH11575.1"/>
    </source>
</evidence>
<evidence type="ECO:0000256" key="2">
    <source>
        <dbReference type="ARBA" id="ARBA00004459"/>
    </source>
</evidence>
<evidence type="ECO:0000256" key="9">
    <source>
        <dbReference type="SAM" id="MobiDB-lite"/>
    </source>
</evidence>
<feature type="compositionally biased region" description="Polar residues" evidence="9">
    <location>
        <begin position="235"/>
        <end position="255"/>
    </location>
</feature>
<evidence type="ECO:0000256" key="1">
    <source>
        <dbReference type="ARBA" id="ARBA00003932"/>
    </source>
</evidence>
<evidence type="ECO:0000256" key="5">
    <source>
        <dbReference type="ARBA" id="ARBA00023139"/>
    </source>
</evidence>
<evidence type="ECO:0000256" key="4">
    <source>
        <dbReference type="ARBA" id="ARBA00023136"/>
    </source>
</evidence>
<dbReference type="SUPFAM" id="SSF74748">
    <property type="entry name" value="Variable surface antigen VlsE"/>
    <property type="match status" value="1"/>
</dbReference>
<feature type="chain" id="PRO_5008452757" description="Variable large protein" evidence="8">
    <location>
        <begin position="25"/>
        <end position="333"/>
    </location>
</feature>
<feature type="signal peptide" evidence="8">
    <location>
        <begin position="1"/>
        <end position="24"/>
    </location>
</feature>
<accession>W5SXE2</accession>
<dbReference type="EMBL" id="CP005758">
    <property type="protein sequence ID" value="AHH11575.1"/>
    <property type="molecule type" value="Genomic_DNA"/>
</dbReference>
<dbReference type="PROSITE" id="PS51257">
    <property type="entry name" value="PROKAR_LIPOPROTEIN"/>
    <property type="match status" value="1"/>
</dbReference>
<evidence type="ECO:0000256" key="3">
    <source>
        <dbReference type="ARBA" id="ARBA00022729"/>
    </source>
</evidence>
<name>W5SXE2_9SPIR</name>
<dbReference type="AlphaFoldDB" id="W5SXE2"/>
<protein>
    <recommendedName>
        <fullName evidence="8">Variable large protein</fullName>
    </recommendedName>
</protein>
<keyword evidence="7 8" id="KW-0449">Lipoprotein</keyword>
<geneLocation type="plasmid" evidence="10">
    <name>unnamed</name>
</geneLocation>
<keyword evidence="3 8" id="KW-0732">Signal</keyword>
<feature type="region of interest" description="Disordered" evidence="9">
    <location>
        <begin position="235"/>
        <end position="263"/>
    </location>
</feature>
<sequence length="333" mass="36260">MKNFKKPLSVLAIMSMLASCNLVADAISNQDGSTVAITQEMKNQIQQAVQNIDINNLSENDISNILNKFRKVEFKHDSKRNEISTYFNNIKDVLTIIKNTLKEKTNENNSIIKTIDKITNAIEKLANATNSNFNIVEINNTDNKASIPSDKKSVQYIIDGIKEIGEIAKIPNINIEQNNNEEVPAHSSQYAPAALNSGTNAVDLKSSSALNQIVSKANAQEMLKTIINSTTVSNTHDISQGCSNKDNNAGRLTTGKSSYDKGAGAKSKADLAAAVALKAMSKNGKFANCKNNNNNEYTTNVRQAAVNAVNKVLNGLNTIIIDILKAEFNKIKN</sequence>
<evidence type="ECO:0000256" key="7">
    <source>
        <dbReference type="ARBA" id="ARBA00023288"/>
    </source>
</evidence>
<comment type="subcellular location">
    <subcellularLocation>
        <location evidence="2 8">Cell outer membrane</location>
        <topology evidence="2 8">Lipid-anchor</topology>
    </subcellularLocation>
</comment>
<dbReference type="RefSeq" id="WP_025408806.1">
    <property type="nucleotide sequence ID" value="NZ_CP005758.1"/>
</dbReference>
<keyword evidence="10" id="KW-0614">Plasmid</keyword>
<reference evidence="10" key="1">
    <citation type="submission" date="2013-04" db="EMBL/GenBank/DDBJ databases">
        <title>Comparative Genomics of Relapsing Fever Spirochetes.</title>
        <authorList>
            <person name="Schwan T.G."/>
            <person name="Raffel S.J."/>
            <person name="Porcella S.F."/>
            <person name="Martens C.A."/>
            <person name="Bruno D.P."/>
            <person name="Ricklefs S.M."/>
            <person name="Barbian K.B."/>
        </authorList>
    </citation>
    <scope>NUCLEOTIDE SEQUENCE</scope>
    <source>
        <strain evidence="10">Co53</strain>
        <plasmid evidence="10">unnamed</plasmid>
    </source>
</reference>
<keyword evidence="5 8" id="KW-0564">Palmitate</keyword>
<evidence type="ECO:0000256" key="8">
    <source>
        <dbReference type="RuleBase" id="RU363105"/>
    </source>
</evidence>